<gene>
    <name evidence="1" type="ORF">HK097_011074</name>
</gene>
<evidence type="ECO:0000313" key="1">
    <source>
        <dbReference type="EMBL" id="KAJ3047891.1"/>
    </source>
</evidence>
<name>A0AAD5S876_9FUNG</name>
<protein>
    <submittedName>
        <fullName evidence="1">Uncharacterized protein</fullName>
    </submittedName>
</protein>
<evidence type="ECO:0000313" key="2">
    <source>
        <dbReference type="Proteomes" id="UP001212841"/>
    </source>
</evidence>
<accession>A0AAD5S876</accession>
<sequence length="729" mass="83212">MFKRQLMLFYGVCKMFSSSVLRALLLLHRLGVEYWTKADELLKVRSPMRVTAIYNVSGSGKTRLNLEALTRQIGILFVAKSDGNFTSDDFDTAMEHMQKHLPNLDNLPVGAQRKDEAENNQTSVERHLHALLLSRLLVLEYMLQLAPHGVLNPKDWMYLQLFPRHFSGTDFFRELWRTLRSVDLDDLENWLVEIWRKIRRIVMQPELPVFVDEAQACLNSMLDRFLSPSDPNITRPFLSALTHVFAKHIPFTRLFLSGTGLSLTHAHNILSSFTFKETAKLDVYVDLGAFDTAEKFMSFWDRYLPTLDQQPCFQWLRGRHRMLSTYIERVYQRPEPQAILEEMIDEVTTSKAHKKDSIYSALQQIAEGKRHAFPQGENVMEIIQRIVAHFVFTGEGAPLVDEDEFRLIDVGFARLRRSVKLKEAIVDEPLAILAGLKWIEEQTPGGLLKFMERRMTDVAVSAGAQGTVWELCCAYAFDKHFDGRTRFRDLSLVSNMKKFPPWGDEPVRVGRCYRENDIIKIADDQMPSSAPLCSRSPSHTKGGFQQWLKNPNHVKFYLPDVYAGPDIAFILVTASGKLIPAFVQVKFRVKIDKADTVKTSVPESFYTNKAGNNDLTELTPIWQSLASDYQRAENGIVRFIVTFPADAKIVPGYREPPSTRSSTPPETVVPVTAANVGALFPEGHAAKVFVIPTHSKHQCLEAAHDEEVDSDRKKGKVRYEIAQDVWFAW</sequence>
<reference evidence="1" key="1">
    <citation type="submission" date="2020-05" db="EMBL/GenBank/DDBJ databases">
        <title>Phylogenomic resolution of chytrid fungi.</title>
        <authorList>
            <person name="Stajich J.E."/>
            <person name="Amses K."/>
            <person name="Simmons R."/>
            <person name="Seto K."/>
            <person name="Myers J."/>
            <person name="Bonds A."/>
            <person name="Quandt C.A."/>
            <person name="Barry K."/>
            <person name="Liu P."/>
            <person name="Grigoriev I."/>
            <person name="Longcore J.E."/>
            <person name="James T.Y."/>
        </authorList>
    </citation>
    <scope>NUCLEOTIDE SEQUENCE</scope>
    <source>
        <strain evidence="1">JEL0318</strain>
    </source>
</reference>
<proteinExistence type="predicted"/>
<comment type="caution">
    <text evidence="1">The sequence shown here is derived from an EMBL/GenBank/DDBJ whole genome shotgun (WGS) entry which is preliminary data.</text>
</comment>
<dbReference type="AlphaFoldDB" id="A0AAD5S876"/>
<organism evidence="1 2">
    <name type="scientific">Rhizophlyctis rosea</name>
    <dbReference type="NCBI Taxonomy" id="64517"/>
    <lineage>
        <taxon>Eukaryota</taxon>
        <taxon>Fungi</taxon>
        <taxon>Fungi incertae sedis</taxon>
        <taxon>Chytridiomycota</taxon>
        <taxon>Chytridiomycota incertae sedis</taxon>
        <taxon>Chytridiomycetes</taxon>
        <taxon>Rhizophlyctidales</taxon>
        <taxon>Rhizophlyctidaceae</taxon>
        <taxon>Rhizophlyctis</taxon>
    </lineage>
</organism>
<keyword evidence="2" id="KW-1185">Reference proteome</keyword>
<dbReference type="EMBL" id="JADGJD010000882">
    <property type="protein sequence ID" value="KAJ3047891.1"/>
    <property type="molecule type" value="Genomic_DNA"/>
</dbReference>
<dbReference type="Proteomes" id="UP001212841">
    <property type="component" value="Unassembled WGS sequence"/>
</dbReference>